<gene>
    <name evidence="2" type="ORF">AVEN_154265_1</name>
</gene>
<reference evidence="2 3" key="1">
    <citation type="journal article" date="2019" name="Sci. Rep.">
        <title>Orb-weaving spider Araneus ventricosus genome elucidates the spidroin gene catalogue.</title>
        <authorList>
            <person name="Kono N."/>
            <person name="Nakamura H."/>
            <person name="Ohtoshi R."/>
            <person name="Moran D.A.P."/>
            <person name="Shinohara A."/>
            <person name="Yoshida Y."/>
            <person name="Fujiwara M."/>
            <person name="Mori M."/>
            <person name="Tomita M."/>
            <person name="Arakawa K."/>
        </authorList>
    </citation>
    <scope>NUCLEOTIDE SEQUENCE [LARGE SCALE GENOMIC DNA]</scope>
</reference>
<protein>
    <submittedName>
        <fullName evidence="2">Uncharacterized protein</fullName>
    </submittedName>
</protein>
<evidence type="ECO:0000313" key="3">
    <source>
        <dbReference type="Proteomes" id="UP000499080"/>
    </source>
</evidence>
<dbReference type="EMBL" id="BGPR01003604">
    <property type="protein sequence ID" value="GBM90256.1"/>
    <property type="molecule type" value="Genomic_DNA"/>
</dbReference>
<feature type="region of interest" description="Disordered" evidence="1">
    <location>
        <begin position="26"/>
        <end position="50"/>
    </location>
</feature>
<dbReference type="AlphaFoldDB" id="A0A4Y2JM87"/>
<sequence>LLALRSHLRLPQAVRLPGLQLQHPLAPHSHRQQWEQVHSHQQRNHQCLRT</sequence>
<feature type="compositionally biased region" description="Basic residues" evidence="1">
    <location>
        <begin position="40"/>
        <end position="50"/>
    </location>
</feature>
<name>A0A4Y2JM87_ARAVE</name>
<comment type="caution">
    <text evidence="2">The sequence shown here is derived from an EMBL/GenBank/DDBJ whole genome shotgun (WGS) entry which is preliminary data.</text>
</comment>
<evidence type="ECO:0000256" key="1">
    <source>
        <dbReference type="SAM" id="MobiDB-lite"/>
    </source>
</evidence>
<organism evidence="2 3">
    <name type="scientific">Araneus ventricosus</name>
    <name type="common">Orbweaver spider</name>
    <name type="synonym">Epeira ventricosa</name>
    <dbReference type="NCBI Taxonomy" id="182803"/>
    <lineage>
        <taxon>Eukaryota</taxon>
        <taxon>Metazoa</taxon>
        <taxon>Ecdysozoa</taxon>
        <taxon>Arthropoda</taxon>
        <taxon>Chelicerata</taxon>
        <taxon>Arachnida</taxon>
        <taxon>Araneae</taxon>
        <taxon>Araneomorphae</taxon>
        <taxon>Entelegynae</taxon>
        <taxon>Araneoidea</taxon>
        <taxon>Araneidae</taxon>
        <taxon>Araneus</taxon>
    </lineage>
</organism>
<evidence type="ECO:0000313" key="2">
    <source>
        <dbReference type="EMBL" id="GBM90256.1"/>
    </source>
</evidence>
<accession>A0A4Y2JM87</accession>
<proteinExistence type="predicted"/>
<feature type="non-terminal residue" evidence="2">
    <location>
        <position position="1"/>
    </location>
</feature>
<dbReference type="Proteomes" id="UP000499080">
    <property type="component" value="Unassembled WGS sequence"/>
</dbReference>
<keyword evidence="3" id="KW-1185">Reference proteome</keyword>